<evidence type="ECO:0000256" key="1">
    <source>
        <dbReference type="ARBA" id="ARBA00022737"/>
    </source>
</evidence>
<feature type="repeat" description="ANK" evidence="3">
    <location>
        <begin position="811"/>
        <end position="843"/>
    </location>
</feature>
<dbReference type="SMART" id="SM00248">
    <property type="entry name" value="ANK"/>
    <property type="match status" value="7"/>
</dbReference>
<keyword evidence="2 3" id="KW-0040">ANK repeat</keyword>
<dbReference type="InterPro" id="IPR056884">
    <property type="entry name" value="NPHP3-like_N"/>
</dbReference>
<evidence type="ECO:0000313" key="6">
    <source>
        <dbReference type="EMBL" id="KAK3936950.1"/>
    </source>
</evidence>
<dbReference type="InterPro" id="IPR036770">
    <property type="entry name" value="Ankyrin_rpt-contain_sf"/>
</dbReference>
<dbReference type="Gene3D" id="3.40.50.300">
    <property type="entry name" value="P-loop containing nucleotide triphosphate hydrolases"/>
    <property type="match status" value="1"/>
</dbReference>
<feature type="repeat" description="ANK" evidence="3">
    <location>
        <begin position="886"/>
        <end position="921"/>
    </location>
</feature>
<evidence type="ECO:0000313" key="7">
    <source>
        <dbReference type="Proteomes" id="UP001303473"/>
    </source>
</evidence>
<feature type="region of interest" description="Disordered" evidence="4">
    <location>
        <begin position="1112"/>
        <end position="1143"/>
    </location>
</feature>
<organism evidence="6 7">
    <name type="scientific">Diplogelasinospora grovesii</name>
    <dbReference type="NCBI Taxonomy" id="303347"/>
    <lineage>
        <taxon>Eukaryota</taxon>
        <taxon>Fungi</taxon>
        <taxon>Dikarya</taxon>
        <taxon>Ascomycota</taxon>
        <taxon>Pezizomycotina</taxon>
        <taxon>Sordariomycetes</taxon>
        <taxon>Sordariomycetidae</taxon>
        <taxon>Sordariales</taxon>
        <taxon>Diplogelasinosporaceae</taxon>
        <taxon>Diplogelasinospora</taxon>
    </lineage>
</organism>
<feature type="compositionally biased region" description="Basic and acidic residues" evidence="4">
    <location>
        <begin position="1116"/>
        <end position="1131"/>
    </location>
</feature>
<dbReference type="SUPFAM" id="SSF48403">
    <property type="entry name" value="Ankyrin repeat"/>
    <property type="match status" value="2"/>
</dbReference>
<dbReference type="InterPro" id="IPR027417">
    <property type="entry name" value="P-loop_NTPase"/>
</dbReference>
<feature type="repeat" description="ANK" evidence="3">
    <location>
        <begin position="846"/>
        <end position="885"/>
    </location>
</feature>
<evidence type="ECO:0000256" key="2">
    <source>
        <dbReference type="ARBA" id="ARBA00023043"/>
    </source>
</evidence>
<dbReference type="EMBL" id="MU853867">
    <property type="protein sequence ID" value="KAK3936950.1"/>
    <property type="molecule type" value="Genomic_DNA"/>
</dbReference>
<feature type="repeat" description="ANK" evidence="3">
    <location>
        <begin position="743"/>
        <end position="775"/>
    </location>
</feature>
<reference evidence="7" key="1">
    <citation type="journal article" date="2023" name="Mol. Phylogenet. Evol.">
        <title>Genome-scale phylogeny and comparative genomics of the fungal order Sordariales.</title>
        <authorList>
            <person name="Hensen N."/>
            <person name="Bonometti L."/>
            <person name="Westerberg I."/>
            <person name="Brannstrom I.O."/>
            <person name="Guillou S."/>
            <person name="Cros-Aarteil S."/>
            <person name="Calhoun S."/>
            <person name="Haridas S."/>
            <person name="Kuo A."/>
            <person name="Mondo S."/>
            <person name="Pangilinan J."/>
            <person name="Riley R."/>
            <person name="LaButti K."/>
            <person name="Andreopoulos B."/>
            <person name="Lipzen A."/>
            <person name="Chen C."/>
            <person name="Yan M."/>
            <person name="Daum C."/>
            <person name="Ng V."/>
            <person name="Clum A."/>
            <person name="Steindorff A."/>
            <person name="Ohm R.A."/>
            <person name="Martin F."/>
            <person name="Silar P."/>
            <person name="Natvig D.O."/>
            <person name="Lalanne C."/>
            <person name="Gautier V."/>
            <person name="Ament-Velasquez S.L."/>
            <person name="Kruys A."/>
            <person name="Hutchinson M.I."/>
            <person name="Powell A.J."/>
            <person name="Barry K."/>
            <person name="Miller A.N."/>
            <person name="Grigoriev I.V."/>
            <person name="Debuchy R."/>
            <person name="Gladieux P."/>
            <person name="Hiltunen Thoren M."/>
            <person name="Johannesson H."/>
        </authorList>
    </citation>
    <scope>NUCLEOTIDE SEQUENCE [LARGE SCALE GENOMIC DNA]</scope>
    <source>
        <strain evidence="7">CBS 340.73</strain>
    </source>
</reference>
<dbReference type="Proteomes" id="UP001303473">
    <property type="component" value="Unassembled WGS sequence"/>
</dbReference>
<dbReference type="SUPFAM" id="SSF52540">
    <property type="entry name" value="P-loop containing nucleoside triphosphate hydrolases"/>
    <property type="match status" value="1"/>
</dbReference>
<keyword evidence="1" id="KW-0677">Repeat</keyword>
<accession>A0AAN6S1F7</accession>
<feature type="compositionally biased region" description="Basic and acidic residues" evidence="4">
    <location>
        <begin position="685"/>
        <end position="698"/>
    </location>
</feature>
<dbReference type="PANTHER" id="PTHR24193">
    <property type="entry name" value="ANKYRIN REPEAT PROTEIN"/>
    <property type="match status" value="1"/>
</dbReference>
<feature type="region of interest" description="Disordered" evidence="4">
    <location>
        <begin position="645"/>
        <end position="699"/>
    </location>
</feature>
<dbReference type="GO" id="GO:0045944">
    <property type="term" value="P:positive regulation of transcription by RNA polymerase II"/>
    <property type="evidence" value="ECO:0007669"/>
    <property type="project" value="TreeGrafter"/>
</dbReference>
<evidence type="ECO:0000256" key="4">
    <source>
        <dbReference type="SAM" id="MobiDB-lite"/>
    </source>
</evidence>
<dbReference type="Pfam" id="PF12796">
    <property type="entry name" value="Ank_2"/>
    <property type="match status" value="2"/>
</dbReference>
<evidence type="ECO:0000256" key="3">
    <source>
        <dbReference type="PROSITE-ProRule" id="PRU00023"/>
    </source>
</evidence>
<sequence>MIKNQYQTVSVFEQESTDGVGTVVSRPRLPSSPILDVETLDAKLQDIQVPSVSDLEPNYVLSVTHSRLCVSDLPDNVIDVIKQGIEKVREDHQSDAVACRQKLANLFEYDGNLGEILPGTQSPVSSSLCGELPGRKSEFITIHGSIGSGKSVLASQISNEAKVRAHNAVVLSFQFSTADYRRSSYHDLLLSFLLQILYSGSKARQMLYAMLIRLSETTVVCVIDALDQCDEESRGRLVGDFKRMVLHGLTKCRVFVTCRRSDAIIAALLGPLDKDNSVDLDENMTQIRGALMTRALECEKFANIRDRLEKEDATPLKIRLIAALDWTGQMPSMFESVDYSTVYRQLMRQIEAPQTWLQEMLLCVAFAQRPLTVGELAAAMGLERSQEPGNGRLTLQKIRVGAPKQLQGDLELAAASLVRVENNVVHLGTLRDFLRNHPDILSQSTAAEPLQGNQVAGPSKALRKCLLMLSIPEIREIEGLASKRRPFDVLCDSSAALQLHSFAGYAGYCWPRHLTEAAEDADGLGKQNCFSLFWDNLIARYWWIGTFTSYPAVSIGNEDLRLAASLGIRPAVKSLLKKADGETSVEQALSAAVRRGDTNTVQTLFHKAADTGKDLWLSVLESSFAASNGRDGIISELLAIHDHMIKRSRPTETSGEESNEGTDRGEADNAQQQRTGKSFETGDTTADKPTDLADRNPEGEAGQEIINDSQFSEALVDAAEFGSAAVVRLLAPRADIEHREGVLKFSALHCAAAQGNTEAIEQLLDHNADIECQDQQDATPLLLACLNGHVHTAQVLLARGANPDHAAARSAKYRALHLAARDGNAALVRLLFESGASENAHLEKPEWDTPLHLAIKWLNKNDDGPHVEVVRTLLAFGADVDAPDGEGSTAMHAAILTRNECSEAMVRILLEFGADIDKTDSSDRSPLYYAIRDNSKFAKVLWDPTGFTSKRGASVLFDAASQGNLSRVEQLLDAGCNKMEQDVWGRTAFDVALTPKVRRLLAPADEAAPQDTASEDWCPSATDRGGPCHALWYCDPCNQIFKDETFYHCCACSGNCAGLKTYDLCERVFRESACKEKQHKVRRRFTAAGLTSYEECSPNLAVFGCRSVATNDTAEAETRTEASGEDTKDDGGSMPGRNSDESV</sequence>
<dbReference type="PROSITE" id="PS50297">
    <property type="entry name" value="ANK_REP_REGION"/>
    <property type="match status" value="5"/>
</dbReference>
<dbReference type="Pfam" id="PF24883">
    <property type="entry name" value="NPHP3_N"/>
    <property type="match status" value="1"/>
</dbReference>
<keyword evidence="7" id="KW-1185">Reference proteome</keyword>
<feature type="domain" description="Nephrocystin 3-like N-terminal" evidence="5">
    <location>
        <begin position="136"/>
        <end position="210"/>
    </location>
</feature>
<dbReference type="AlphaFoldDB" id="A0AAN6S1F7"/>
<dbReference type="GO" id="GO:0000976">
    <property type="term" value="F:transcription cis-regulatory region binding"/>
    <property type="evidence" value="ECO:0007669"/>
    <property type="project" value="TreeGrafter"/>
</dbReference>
<dbReference type="Gene3D" id="1.25.40.20">
    <property type="entry name" value="Ankyrin repeat-containing domain"/>
    <property type="match status" value="2"/>
</dbReference>
<dbReference type="PANTHER" id="PTHR24193:SF121">
    <property type="entry name" value="ADA2A-CONTAINING COMPLEX COMPONENT 3, ISOFORM D"/>
    <property type="match status" value="1"/>
</dbReference>
<proteinExistence type="predicted"/>
<dbReference type="GO" id="GO:0005634">
    <property type="term" value="C:nucleus"/>
    <property type="evidence" value="ECO:0007669"/>
    <property type="project" value="TreeGrafter"/>
</dbReference>
<dbReference type="PROSITE" id="PS50088">
    <property type="entry name" value="ANK_REPEAT"/>
    <property type="match status" value="5"/>
</dbReference>
<name>A0AAN6S1F7_9PEZI</name>
<dbReference type="InterPro" id="IPR050663">
    <property type="entry name" value="Ankyrin-SOCS_Box"/>
</dbReference>
<evidence type="ECO:0000259" key="5">
    <source>
        <dbReference type="Pfam" id="PF24883"/>
    </source>
</evidence>
<comment type="caution">
    <text evidence="6">The sequence shown here is derived from an EMBL/GenBank/DDBJ whole genome shotgun (WGS) entry which is preliminary data.</text>
</comment>
<protein>
    <submittedName>
        <fullName evidence="6">Ankyrin repeat domain protein</fullName>
    </submittedName>
</protein>
<feature type="repeat" description="ANK" evidence="3">
    <location>
        <begin position="776"/>
        <end position="808"/>
    </location>
</feature>
<feature type="compositionally biased region" description="Polar residues" evidence="4">
    <location>
        <begin position="669"/>
        <end position="684"/>
    </location>
</feature>
<dbReference type="InterPro" id="IPR002110">
    <property type="entry name" value="Ankyrin_rpt"/>
</dbReference>
<gene>
    <name evidence="6" type="ORF">QBC46DRAFT_411571</name>
</gene>